<reference evidence="3" key="1">
    <citation type="submission" date="2017-09" db="EMBL/GenBank/DDBJ databases">
        <title>Depth-based differentiation of microbial function through sediment-hosted aquifers and enrichment of novel symbionts in the deep terrestrial subsurface.</title>
        <authorList>
            <person name="Probst A.J."/>
            <person name="Ladd B."/>
            <person name="Jarett J.K."/>
            <person name="Geller-Mcgrath D.E."/>
            <person name="Sieber C.M.K."/>
            <person name="Emerson J.B."/>
            <person name="Anantharaman K."/>
            <person name="Thomas B.C."/>
            <person name="Malmstrom R."/>
            <person name="Stieglmeier M."/>
            <person name="Klingl A."/>
            <person name="Woyke T."/>
            <person name="Ryan C.M."/>
            <person name="Banfield J.F."/>
        </authorList>
    </citation>
    <scope>NUCLEOTIDE SEQUENCE [LARGE SCALE GENOMIC DNA]</scope>
</reference>
<dbReference type="Proteomes" id="UP000229615">
    <property type="component" value="Unassembled WGS sequence"/>
</dbReference>
<gene>
    <name evidence="2" type="ORF">COU09_01660</name>
</gene>
<evidence type="ECO:0000313" key="2">
    <source>
        <dbReference type="EMBL" id="PIR88537.1"/>
    </source>
</evidence>
<dbReference type="AlphaFoldDB" id="A0A2H0UQ48"/>
<protein>
    <submittedName>
        <fullName evidence="2">Uncharacterized protein</fullName>
    </submittedName>
</protein>
<evidence type="ECO:0000256" key="1">
    <source>
        <dbReference type="SAM" id="Phobius"/>
    </source>
</evidence>
<sequence length="465" mass="50170">MNKSTLKNRGQSLIEVVIGVGLSSIFIAGAVGAIVLSLRVGNDNQFSQIASELNHKIAEEIVAISRNDWNDVRDLSTSTPYHTTSSGSFYAVVSGTTTVQVDQYSFEQSFILDDVYRDGENNVVASGGSWDPATKKITLTTAWDQDGNSGSLSFVRYITSYGNAVFHQTDWSGGADQPGPITTVNNLFATSTNINFSVSGEIFIENFSGQTASSSANIDEVDHWAWNDVIGWIDFNTGNVQITSTTINGYASSSVGEIALNCATSPAADCSNSYEVLNDGSGNLSGWAWNDIIGWISFASTSPTTYDVSIDTATGEFTGWAWNDIIGWISFNCSDSGSCGTSDYKVKTLWGSEVISSTLTSSIFDTQKTQGATFNSVMWQGSLPAGTAVKFQIATSDSSSGPWDFIGPDGSSATYYQPTGPDTQITLSKANHNKQQYVRYKVFIESDIDRTETPTVRDIIISWSY</sequence>
<keyword evidence="1" id="KW-1133">Transmembrane helix</keyword>
<dbReference type="EMBL" id="PFBB01000017">
    <property type="protein sequence ID" value="PIR88537.1"/>
    <property type="molecule type" value="Genomic_DNA"/>
</dbReference>
<accession>A0A2H0UQ48</accession>
<comment type="caution">
    <text evidence="2">The sequence shown here is derived from an EMBL/GenBank/DDBJ whole genome shotgun (WGS) entry which is preliminary data.</text>
</comment>
<feature type="transmembrane region" description="Helical" evidence="1">
    <location>
        <begin position="12"/>
        <end position="38"/>
    </location>
</feature>
<evidence type="ECO:0000313" key="3">
    <source>
        <dbReference type="Proteomes" id="UP000229615"/>
    </source>
</evidence>
<proteinExistence type="predicted"/>
<organism evidence="2 3">
    <name type="scientific">Candidatus Harrisonbacteria bacterium CG10_big_fil_rev_8_21_14_0_10_44_23</name>
    <dbReference type="NCBI Taxonomy" id="1974585"/>
    <lineage>
        <taxon>Bacteria</taxon>
        <taxon>Candidatus Harrisoniibacteriota</taxon>
    </lineage>
</organism>
<keyword evidence="1" id="KW-0812">Transmembrane</keyword>
<keyword evidence="1" id="KW-0472">Membrane</keyword>
<name>A0A2H0UQ48_9BACT</name>